<dbReference type="Pfam" id="PF00092">
    <property type="entry name" value="VWA"/>
    <property type="match status" value="2"/>
</dbReference>
<organism evidence="4 5">
    <name type="scientific">Panagrolaimus superbus</name>
    <dbReference type="NCBI Taxonomy" id="310955"/>
    <lineage>
        <taxon>Eukaryota</taxon>
        <taxon>Metazoa</taxon>
        <taxon>Ecdysozoa</taxon>
        <taxon>Nematoda</taxon>
        <taxon>Chromadorea</taxon>
        <taxon>Rhabditida</taxon>
        <taxon>Tylenchina</taxon>
        <taxon>Panagrolaimomorpha</taxon>
        <taxon>Panagrolaimoidea</taxon>
        <taxon>Panagrolaimidae</taxon>
        <taxon>Panagrolaimus</taxon>
    </lineage>
</organism>
<dbReference type="Proteomes" id="UP000887577">
    <property type="component" value="Unplaced"/>
</dbReference>
<dbReference type="PROSITE" id="PS50234">
    <property type="entry name" value="VWFA"/>
    <property type="match status" value="2"/>
</dbReference>
<evidence type="ECO:0000313" key="5">
    <source>
        <dbReference type="WBParaSite" id="PSU_v2.g11566.t1"/>
    </source>
</evidence>
<evidence type="ECO:0000313" key="4">
    <source>
        <dbReference type="Proteomes" id="UP000887577"/>
    </source>
</evidence>
<dbReference type="InterPro" id="IPR036465">
    <property type="entry name" value="vWFA_dom_sf"/>
</dbReference>
<dbReference type="CDD" id="cd01450">
    <property type="entry name" value="vWFA_subfamily_ECM"/>
    <property type="match status" value="1"/>
</dbReference>
<feature type="compositionally biased region" description="Low complexity" evidence="1">
    <location>
        <begin position="476"/>
        <end position="496"/>
    </location>
</feature>
<sequence length="754" mass="83756">MRLRGFLIFLILWTCGTFEIIEIIEEGSGGEVEIRTNENSFDNVTEADINPSISAIIDQTPLKVDNVKPKSADPKIEECLPKLDLIFLLDSSGSIEQIYHEHVRWALALVDTLPIEPDAVHVAAVQYAGFPLTEFSLGTYPKVDEIRQHLQQINFQSGITRTGYALRKAESELFLEDRGARKDATKVIILFTDGLSIDDPLKPSAQLREHKGVKIYVVSVGNDGFKSEMSRIAGEAEHVFGPEDLPQLRNALLNDAEKARACSQIGPTWLKKHKGTTLSPLNLLHKAVLPPLDFLGLLNDNDDEEEEKEEEGETKKNSKEKKTVSTSNSSLEKDNLTLLPQTKSTTDKSVEETTLTQIVTSAATVTALEVTTIASQTLTTSIEEGTSKTSVETRFTDTSLSTVSTKTEATTFESVDQVNEPDVKEKISKKPQESNSKAFAAQLNSIDESEDIIDVFDVPTEEHKKTTTVDPITTTTRHLTTPHSTSVVSSSTKPPATRSPTTKRVRTTLARRNLATTTEEPTESTTVFTRKRLTTTYPATIRIVTNLPRIVTTRRTPTFARISAFTQRVSFSHNKGPCPMDILFLVDSSGSVQKNYDTQKQYIKEIISEAELTEKTHRVSLLQFAGSHIQKTEWTFDAFSTSSELMTALNQVRFITGTTYIGAALDSALQLLENRRPNVPIIVILVSDGFSQDDATFPAERIRMIPNIQFYSLSVSELTNTNYLAQLVGDPKHVFVSSKATELKDLLIKKLRCR</sequence>
<dbReference type="WBParaSite" id="PSU_v2.g11566.t1">
    <property type="protein sequence ID" value="PSU_v2.g11566.t1"/>
    <property type="gene ID" value="PSU_v2.g11566"/>
</dbReference>
<dbReference type="PRINTS" id="PR00453">
    <property type="entry name" value="VWFADOMAIN"/>
</dbReference>
<reference evidence="5" key="1">
    <citation type="submission" date="2022-11" db="UniProtKB">
        <authorList>
            <consortium name="WormBaseParasite"/>
        </authorList>
    </citation>
    <scope>IDENTIFICATION</scope>
</reference>
<keyword evidence="2" id="KW-0732">Signal</keyword>
<accession>A0A914Y153</accession>
<feature type="compositionally biased region" description="Acidic residues" evidence="1">
    <location>
        <begin position="303"/>
        <end position="312"/>
    </location>
</feature>
<evidence type="ECO:0000256" key="2">
    <source>
        <dbReference type="SAM" id="SignalP"/>
    </source>
</evidence>
<dbReference type="InterPro" id="IPR002035">
    <property type="entry name" value="VWF_A"/>
</dbReference>
<dbReference type="InterPro" id="IPR050525">
    <property type="entry name" value="ECM_Assembly_Org"/>
</dbReference>
<feature type="region of interest" description="Disordered" evidence="1">
    <location>
        <begin position="303"/>
        <end position="352"/>
    </location>
</feature>
<evidence type="ECO:0000259" key="3">
    <source>
        <dbReference type="PROSITE" id="PS50234"/>
    </source>
</evidence>
<dbReference type="PANTHER" id="PTHR24020">
    <property type="entry name" value="COLLAGEN ALPHA"/>
    <property type="match status" value="1"/>
</dbReference>
<dbReference type="PANTHER" id="PTHR24020:SF84">
    <property type="entry name" value="VWFA DOMAIN-CONTAINING PROTEIN"/>
    <property type="match status" value="1"/>
</dbReference>
<dbReference type="AlphaFoldDB" id="A0A914Y153"/>
<dbReference type="SUPFAM" id="SSF53300">
    <property type="entry name" value="vWA-like"/>
    <property type="match status" value="2"/>
</dbReference>
<feature type="region of interest" description="Disordered" evidence="1">
    <location>
        <begin position="476"/>
        <end position="506"/>
    </location>
</feature>
<keyword evidence="4" id="KW-1185">Reference proteome</keyword>
<feature type="domain" description="VWFA" evidence="3">
    <location>
        <begin position="84"/>
        <end position="256"/>
    </location>
</feature>
<protein>
    <submittedName>
        <fullName evidence="5">VWFA domain-containing protein</fullName>
    </submittedName>
</protein>
<feature type="chain" id="PRO_5036989143" evidence="2">
    <location>
        <begin position="19"/>
        <end position="754"/>
    </location>
</feature>
<feature type="compositionally biased region" description="Basic and acidic residues" evidence="1">
    <location>
        <begin position="313"/>
        <end position="323"/>
    </location>
</feature>
<dbReference type="SMART" id="SM00327">
    <property type="entry name" value="VWA"/>
    <property type="match status" value="2"/>
</dbReference>
<name>A0A914Y153_9BILA</name>
<feature type="signal peptide" evidence="2">
    <location>
        <begin position="1"/>
        <end position="18"/>
    </location>
</feature>
<dbReference type="Gene3D" id="3.40.50.410">
    <property type="entry name" value="von Willebrand factor, type A domain"/>
    <property type="match status" value="2"/>
</dbReference>
<feature type="domain" description="VWFA" evidence="3">
    <location>
        <begin position="581"/>
        <end position="751"/>
    </location>
</feature>
<proteinExistence type="predicted"/>
<evidence type="ECO:0000256" key="1">
    <source>
        <dbReference type="SAM" id="MobiDB-lite"/>
    </source>
</evidence>